<evidence type="ECO:0000313" key="2">
    <source>
        <dbReference type="EMBL" id="MCB8878258.1"/>
    </source>
</evidence>
<reference evidence="2" key="1">
    <citation type="journal article" date="2021" name="Microorganisms">
        <title>Acidisoma silvae sp. nov. and Acidisomacellulosilytica sp. nov., Two Acidophilic Bacteria Isolated from Decaying Wood, Hydrolyzing Cellulose and Producing Poly-3-hydroxybutyrate.</title>
        <authorList>
            <person name="Mieszkin S."/>
            <person name="Pouder E."/>
            <person name="Uroz S."/>
            <person name="Simon-Colin C."/>
            <person name="Alain K."/>
        </authorList>
    </citation>
    <scope>NUCLEOTIDE SEQUENCE</scope>
    <source>
        <strain evidence="2">HW T2.11</strain>
    </source>
</reference>
<evidence type="ECO:0000313" key="3">
    <source>
        <dbReference type="Proteomes" id="UP000708298"/>
    </source>
</evidence>
<comment type="caution">
    <text evidence="2">The sequence shown here is derived from an EMBL/GenBank/DDBJ whole genome shotgun (WGS) entry which is preliminary data.</text>
</comment>
<dbReference type="AlphaFoldDB" id="A0A963YXZ7"/>
<gene>
    <name evidence="2" type="ORF">ASILVAE211_23965</name>
</gene>
<dbReference type="EMBL" id="JAESVB010000028">
    <property type="protein sequence ID" value="MCB8878258.1"/>
    <property type="molecule type" value="Genomic_DNA"/>
</dbReference>
<dbReference type="RefSeq" id="WP_227323906.1">
    <property type="nucleotide sequence ID" value="NZ_JAESVB010000028.1"/>
</dbReference>
<protein>
    <submittedName>
        <fullName evidence="2">Uncharacterized protein</fullName>
    </submittedName>
</protein>
<reference evidence="2" key="2">
    <citation type="submission" date="2021-01" db="EMBL/GenBank/DDBJ databases">
        <authorList>
            <person name="Mieszkin S."/>
            <person name="Pouder E."/>
            <person name="Alain K."/>
        </authorList>
    </citation>
    <scope>NUCLEOTIDE SEQUENCE</scope>
    <source>
        <strain evidence="2">HW T2.11</strain>
    </source>
</reference>
<dbReference type="Proteomes" id="UP000708298">
    <property type="component" value="Unassembled WGS sequence"/>
</dbReference>
<accession>A0A963YXZ7</accession>
<feature type="compositionally biased region" description="Basic and acidic residues" evidence="1">
    <location>
        <begin position="1"/>
        <end position="10"/>
    </location>
</feature>
<feature type="region of interest" description="Disordered" evidence="1">
    <location>
        <begin position="1"/>
        <end position="31"/>
    </location>
</feature>
<organism evidence="2 3">
    <name type="scientific">Acidisoma silvae</name>
    <dbReference type="NCBI Taxonomy" id="2802396"/>
    <lineage>
        <taxon>Bacteria</taxon>
        <taxon>Pseudomonadati</taxon>
        <taxon>Pseudomonadota</taxon>
        <taxon>Alphaproteobacteria</taxon>
        <taxon>Acetobacterales</taxon>
        <taxon>Acidocellaceae</taxon>
        <taxon>Acidisoma</taxon>
    </lineage>
</organism>
<keyword evidence="3" id="KW-1185">Reference proteome</keyword>
<evidence type="ECO:0000256" key="1">
    <source>
        <dbReference type="SAM" id="MobiDB-lite"/>
    </source>
</evidence>
<proteinExistence type="predicted"/>
<sequence>MSEADKENTRRRGAPSSAGAPPERRDDSLSHSGTLAGAFQLIDLDQHPDGELLRLIAQGTNAREKYQALNRRGHRRGKAIADRQEVGDAFGVRMRLECRIINTPAKTPFGLTAKAMFALEHESVADVHASNLTWGVGGLLFSVVNDAILTGALS</sequence>
<name>A0A963YXZ7_9PROT</name>